<accession>A0A2I2KSN3</accession>
<evidence type="ECO:0000256" key="1">
    <source>
        <dbReference type="SAM" id="MobiDB-lite"/>
    </source>
</evidence>
<gene>
    <name evidence="2" type="ORF">FRACA_2690005</name>
</gene>
<evidence type="ECO:0000313" key="3">
    <source>
        <dbReference type="Proteomes" id="UP000234331"/>
    </source>
</evidence>
<dbReference type="Proteomes" id="UP000234331">
    <property type="component" value="Unassembled WGS sequence"/>
</dbReference>
<protein>
    <submittedName>
        <fullName evidence="2">Uncharacterized protein</fullName>
    </submittedName>
</protein>
<sequence length="79" mass="8263">MAGPARRSATDEVPRPQRCQRRARAGGRLTGGRLTGGRLTGGRLTGGRPGVPTAPTTRVRQDCACPDARPRTGGQERAA</sequence>
<organism evidence="2 3">
    <name type="scientific">Frankia canadensis</name>
    <dbReference type="NCBI Taxonomy" id="1836972"/>
    <lineage>
        <taxon>Bacteria</taxon>
        <taxon>Bacillati</taxon>
        <taxon>Actinomycetota</taxon>
        <taxon>Actinomycetes</taxon>
        <taxon>Frankiales</taxon>
        <taxon>Frankiaceae</taxon>
        <taxon>Frankia</taxon>
    </lineage>
</organism>
<dbReference type="AlphaFoldDB" id="A0A2I2KSN3"/>
<feature type="compositionally biased region" description="Gly residues" evidence="1">
    <location>
        <begin position="28"/>
        <end position="49"/>
    </location>
</feature>
<dbReference type="EMBL" id="FZMO01000189">
    <property type="protein sequence ID" value="SNQ48677.1"/>
    <property type="molecule type" value="Genomic_DNA"/>
</dbReference>
<reference evidence="2 3" key="1">
    <citation type="submission" date="2017-06" db="EMBL/GenBank/DDBJ databases">
        <authorList>
            <person name="Kim H.J."/>
            <person name="Triplett B.A."/>
        </authorList>
    </citation>
    <scope>NUCLEOTIDE SEQUENCE [LARGE SCALE GENOMIC DNA]</scope>
    <source>
        <strain evidence="2">FRACA_ARgP5</strain>
    </source>
</reference>
<name>A0A2I2KSN3_9ACTN</name>
<proteinExistence type="predicted"/>
<keyword evidence="3" id="KW-1185">Reference proteome</keyword>
<evidence type="ECO:0000313" key="2">
    <source>
        <dbReference type="EMBL" id="SNQ48677.1"/>
    </source>
</evidence>
<feature type="region of interest" description="Disordered" evidence="1">
    <location>
        <begin position="1"/>
        <end position="79"/>
    </location>
</feature>